<proteinExistence type="predicted"/>
<name>A0A0K1PWK3_9BACT</name>
<dbReference type="KEGG" id="llu:AKJ09_04561"/>
<organism evidence="1 2">
    <name type="scientific">Labilithrix luteola</name>
    <dbReference type="NCBI Taxonomy" id="1391654"/>
    <lineage>
        <taxon>Bacteria</taxon>
        <taxon>Pseudomonadati</taxon>
        <taxon>Myxococcota</taxon>
        <taxon>Polyangia</taxon>
        <taxon>Polyangiales</taxon>
        <taxon>Labilitrichaceae</taxon>
        <taxon>Labilithrix</taxon>
    </lineage>
</organism>
<sequence>MTDGTKTDDRMCAACANGTFTSADNTATCATWTDCAPGVS</sequence>
<dbReference type="Proteomes" id="UP000064967">
    <property type="component" value="Chromosome"/>
</dbReference>
<accession>A0A0K1PWK3</accession>
<reference evidence="1 2" key="1">
    <citation type="submission" date="2015-08" db="EMBL/GenBank/DDBJ databases">
        <authorList>
            <person name="Babu N.S."/>
            <person name="Beckwith C.J."/>
            <person name="Beseler K.G."/>
            <person name="Brison A."/>
            <person name="Carone J.V."/>
            <person name="Caskin T.P."/>
            <person name="Diamond M."/>
            <person name="Durham M.E."/>
            <person name="Foxe J.M."/>
            <person name="Go M."/>
            <person name="Henderson B.A."/>
            <person name="Jones I.B."/>
            <person name="McGettigan J.A."/>
            <person name="Micheletti S.J."/>
            <person name="Nasrallah M.E."/>
            <person name="Ortiz D."/>
            <person name="Piller C.R."/>
            <person name="Privatt S.R."/>
            <person name="Schneider S.L."/>
            <person name="Sharp S."/>
            <person name="Smith T.C."/>
            <person name="Stanton J.D."/>
            <person name="Ullery H.E."/>
            <person name="Wilson R.J."/>
            <person name="Serrano M.G."/>
            <person name="Buck G."/>
            <person name="Lee V."/>
            <person name="Wang Y."/>
            <person name="Carvalho R."/>
            <person name="Voegtly L."/>
            <person name="Shi R."/>
            <person name="Duckworth R."/>
            <person name="Johnson A."/>
            <person name="Loviza R."/>
            <person name="Walstead R."/>
            <person name="Shah Z."/>
            <person name="Kiflezghi M."/>
            <person name="Wade K."/>
            <person name="Ball S.L."/>
            <person name="Bradley K.W."/>
            <person name="Asai D.J."/>
            <person name="Bowman C.A."/>
            <person name="Russell D.A."/>
            <person name="Pope W.H."/>
            <person name="Jacobs-Sera D."/>
            <person name="Hendrix R.W."/>
            <person name="Hatfull G.F."/>
        </authorList>
    </citation>
    <scope>NUCLEOTIDE SEQUENCE [LARGE SCALE GENOMIC DNA]</scope>
    <source>
        <strain evidence="1 2">DSM 27648</strain>
    </source>
</reference>
<evidence type="ECO:0000313" key="2">
    <source>
        <dbReference type="Proteomes" id="UP000064967"/>
    </source>
</evidence>
<gene>
    <name evidence="1" type="ORF">AKJ09_04561</name>
</gene>
<dbReference type="EMBL" id="CP012333">
    <property type="protein sequence ID" value="AKU97897.1"/>
    <property type="molecule type" value="Genomic_DNA"/>
</dbReference>
<keyword evidence="2" id="KW-1185">Reference proteome</keyword>
<protein>
    <submittedName>
        <fullName evidence="1">Uncharacterized protein</fullName>
    </submittedName>
</protein>
<dbReference type="STRING" id="1391654.AKJ09_04561"/>
<evidence type="ECO:0000313" key="1">
    <source>
        <dbReference type="EMBL" id="AKU97897.1"/>
    </source>
</evidence>
<dbReference type="Gene3D" id="2.10.50.10">
    <property type="entry name" value="Tumor Necrosis Factor Receptor, subunit A, domain 2"/>
    <property type="match status" value="1"/>
</dbReference>
<dbReference type="AlphaFoldDB" id="A0A0K1PWK3"/>